<evidence type="ECO:0000313" key="7">
    <source>
        <dbReference type="Proteomes" id="UP001595713"/>
    </source>
</evidence>
<reference evidence="7" key="1">
    <citation type="journal article" date="2019" name="Int. J. Syst. Evol. Microbiol.">
        <title>The Global Catalogue of Microorganisms (GCM) 10K type strain sequencing project: providing services to taxonomists for standard genome sequencing and annotation.</title>
        <authorList>
            <consortium name="The Broad Institute Genomics Platform"/>
            <consortium name="The Broad Institute Genome Sequencing Center for Infectious Disease"/>
            <person name="Wu L."/>
            <person name="Ma J."/>
        </authorList>
    </citation>
    <scope>NUCLEOTIDE SEQUENCE [LARGE SCALE GENOMIC DNA]</scope>
    <source>
        <strain evidence="7">KCTC 42739</strain>
    </source>
</reference>
<keyword evidence="7" id="KW-1185">Reference proteome</keyword>
<keyword evidence="2" id="KW-0238">DNA-binding</keyword>
<dbReference type="SUPFAM" id="SSF46689">
    <property type="entry name" value="Homeodomain-like"/>
    <property type="match status" value="1"/>
</dbReference>
<dbReference type="RefSeq" id="WP_261295485.1">
    <property type="nucleotide sequence ID" value="NZ_JANQBK010000016.1"/>
</dbReference>
<dbReference type="Pfam" id="PF12833">
    <property type="entry name" value="HTH_18"/>
    <property type="match status" value="1"/>
</dbReference>
<dbReference type="InterPro" id="IPR009057">
    <property type="entry name" value="Homeodomain-like_sf"/>
</dbReference>
<protein>
    <submittedName>
        <fullName evidence="6">AraC family transcriptional regulator</fullName>
    </submittedName>
</protein>
<keyword evidence="3" id="KW-0804">Transcription</keyword>
<evidence type="ECO:0000256" key="3">
    <source>
        <dbReference type="ARBA" id="ARBA00023163"/>
    </source>
</evidence>
<keyword evidence="1" id="KW-0805">Transcription regulation</keyword>
<dbReference type="PRINTS" id="PR00032">
    <property type="entry name" value="HTHARAC"/>
</dbReference>
<dbReference type="EMBL" id="JBHRXP010000003">
    <property type="protein sequence ID" value="MFC3580259.1"/>
    <property type="molecule type" value="Genomic_DNA"/>
</dbReference>
<evidence type="ECO:0000313" key="6">
    <source>
        <dbReference type="EMBL" id="MFC3580259.1"/>
    </source>
</evidence>
<comment type="caution">
    <text evidence="6">The sequence shown here is derived from an EMBL/GenBank/DDBJ whole genome shotgun (WGS) entry which is preliminary data.</text>
</comment>
<dbReference type="PANTHER" id="PTHR46796:SF6">
    <property type="entry name" value="ARAC SUBFAMILY"/>
    <property type="match status" value="1"/>
</dbReference>
<evidence type="ECO:0000256" key="2">
    <source>
        <dbReference type="ARBA" id="ARBA00023125"/>
    </source>
</evidence>
<dbReference type="InterPro" id="IPR020449">
    <property type="entry name" value="Tscrpt_reg_AraC-type_HTH"/>
</dbReference>
<dbReference type="Gene3D" id="1.10.10.60">
    <property type="entry name" value="Homeodomain-like"/>
    <property type="match status" value="1"/>
</dbReference>
<feature type="domain" description="HTH araC/xylS-type" evidence="5">
    <location>
        <begin position="229"/>
        <end position="330"/>
    </location>
</feature>
<dbReference type="SMART" id="SM00342">
    <property type="entry name" value="HTH_ARAC"/>
    <property type="match status" value="1"/>
</dbReference>
<dbReference type="Proteomes" id="UP001595713">
    <property type="component" value="Unassembled WGS sequence"/>
</dbReference>
<dbReference type="InterPro" id="IPR035418">
    <property type="entry name" value="AraC-bd_2"/>
</dbReference>
<evidence type="ECO:0000256" key="1">
    <source>
        <dbReference type="ARBA" id="ARBA00023015"/>
    </source>
</evidence>
<accession>A0ABV7STE2</accession>
<dbReference type="Pfam" id="PF14525">
    <property type="entry name" value="AraC_binding_2"/>
    <property type="match status" value="1"/>
</dbReference>
<dbReference type="InterPro" id="IPR050204">
    <property type="entry name" value="AraC_XylS_family_regulators"/>
</dbReference>
<organism evidence="6 7">
    <name type="scientific">Sphingomonas hylomeconis</name>
    <dbReference type="NCBI Taxonomy" id="1395958"/>
    <lineage>
        <taxon>Bacteria</taxon>
        <taxon>Pseudomonadati</taxon>
        <taxon>Pseudomonadota</taxon>
        <taxon>Alphaproteobacteria</taxon>
        <taxon>Sphingomonadales</taxon>
        <taxon>Sphingomonadaceae</taxon>
        <taxon>Sphingomonas</taxon>
    </lineage>
</organism>
<evidence type="ECO:0000259" key="5">
    <source>
        <dbReference type="PROSITE" id="PS01124"/>
    </source>
</evidence>
<sequence>MTKEQAGRPTGADWLPPEGRGGPPGPHGAIERASYADVDAWRAGISQAFVPLSPEATGAAPFHGAFQKITRGAIGLARIEGSAQRVRRGARDIAETRGDFAYFNIQLSGFGQVRGGGGVRRTNPGQAAIVLAENPFELEFDTPFSQLCVTMPVDWLRERLELPLALLVTRNVDLVSGPERVVGAALRALIDAADAAEAAQCADLFALALDHTLRPHQAHVPPAERSLMAALGRLLRHRLADETLCPVSAAAALGCSVRTLHAACQREGRSFGRMVLDARLDAAERALRATPMTAGRVGPIAFACGFSDRAHFSRVFRARFGTSPRAYPPS</sequence>
<gene>
    <name evidence="6" type="ORF">ACFONA_08795</name>
</gene>
<name>A0ABV7STE2_9SPHN</name>
<evidence type="ECO:0000256" key="4">
    <source>
        <dbReference type="SAM" id="MobiDB-lite"/>
    </source>
</evidence>
<dbReference type="PROSITE" id="PS01124">
    <property type="entry name" value="HTH_ARAC_FAMILY_2"/>
    <property type="match status" value="1"/>
</dbReference>
<proteinExistence type="predicted"/>
<dbReference type="InterPro" id="IPR018060">
    <property type="entry name" value="HTH_AraC"/>
</dbReference>
<dbReference type="PANTHER" id="PTHR46796">
    <property type="entry name" value="HTH-TYPE TRANSCRIPTIONAL ACTIVATOR RHAS-RELATED"/>
    <property type="match status" value="1"/>
</dbReference>
<feature type="region of interest" description="Disordered" evidence="4">
    <location>
        <begin position="1"/>
        <end position="30"/>
    </location>
</feature>